<gene>
    <name evidence="2" type="ORF">GDO81_004556</name>
</gene>
<dbReference type="AlphaFoldDB" id="A0AAV6ZZ27"/>
<sequence>VNEICSFLPCITQLFFLSGQWKHCAEELMKIEIISPRKPPLFLTKEATSVYHDMSIGSPVKFESLTDILHRKIEETDGQFLIGQEDTVSPPWSALFDGNHQLQVEKNALSPSSRSNESNLLDGKGKKRRAPPPPPNKTPYTADCKISDPMEKENIWPRSSFSRKSLDAKLSSIMQQFQRPIVPPRKPILSEDNDQIERNAEEVPSKPVPAPRQKSIKDRLVPKSWLQSQE</sequence>
<dbReference type="Proteomes" id="UP000824782">
    <property type="component" value="Unassembled WGS sequence"/>
</dbReference>
<evidence type="ECO:0000313" key="3">
    <source>
        <dbReference type="Proteomes" id="UP000824782"/>
    </source>
</evidence>
<dbReference type="PANTHER" id="PTHR21538">
    <property type="entry name" value="ANILLIN/RHOTEKIN RTKN"/>
    <property type="match status" value="1"/>
</dbReference>
<dbReference type="EMBL" id="WNYA01000011">
    <property type="protein sequence ID" value="KAG8552510.1"/>
    <property type="molecule type" value="Genomic_DNA"/>
</dbReference>
<evidence type="ECO:0000256" key="1">
    <source>
        <dbReference type="SAM" id="MobiDB-lite"/>
    </source>
</evidence>
<feature type="region of interest" description="Disordered" evidence="1">
    <location>
        <begin position="176"/>
        <end position="230"/>
    </location>
</feature>
<keyword evidence="3" id="KW-1185">Reference proteome</keyword>
<accession>A0AAV6ZZ27</accession>
<name>A0AAV6ZZ27_ENGPU</name>
<evidence type="ECO:0000313" key="2">
    <source>
        <dbReference type="EMBL" id="KAG8552510.1"/>
    </source>
</evidence>
<dbReference type="InterPro" id="IPR051364">
    <property type="entry name" value="Cytokinesis/Rho-signaling"/>
</dbReference>
<reference evidence="2" key="1">
    <citation type="thesis" date="2020" institute="ProQuest LLC" country="789 East Eisenhower Parkway, Ann Arbor, MI, USA">
        <title>Comparative Genomics and Chromosome Evolution.</title>
        <authorList>
            <person name="Mudd A.B."/>
        </authorList>
    </citation>
    <scope>NUCLEOTIDE SEQUENCE</scope>
    <source>
        <strain evidence="2">237g6f4</strain>
        <tissue evidence="2">Blood</tissue>
    </source>
</reference>
<feature type="non-terminal residue" evidence="2">
    <location>
        <position position="1"/>
    </location>
</feature>
<dbReference type="GO" id="GO:0008284">
    <property type="term" value="P:positive regulation of cell population proliferation"/>
    <property type="evidence" value="ECO:0007669"/>
    <property type="project" value="TreeGrafter"/>
</dbReference>
<dbReference type="PANTHER" id="PTHR21538:SF21">
    <property type="entry name" value="RHOTEKIN-2"/>
    <property type="match status" value="1"/>
</dbReference>
<feature type="compositionally biased region" description="Basic and acidic residues" evidence="1">
    <location>
        <begin position="145"/>
        <end position="155"/>
    </location>
</feature>
<feature type="region of interest" description="Disordered" evidence="1">
    <location>
        <begin position="106"/>
        <end position="159"/>
    </location>
</feature>
<protein>
    <submittedName>
        <fullName evidence="2">Uncharacterized protein</fullName>
    </submittedName>
</protein>
<feature type="compositionally biased region" description="Polar residues" evidence="1">
    <location>
        <begin position="106"/>
        <end position="119"/>
    </location>
</feature>
<comment type="caution">
    <text evidence="2">The sequence shown here is derived from an EMBL/GenBank/DDBJ whole genome shotgun (WGS) entry which is preliminary data.</text>
</comment>
<feature type="compositionally biased region" description="Basic and acidic residues" evidence="1">
    <location>
        <begin position="195"/>
        <end position="204"/>
    </location>
</feature>
<dbReference type="GO" id="GO:0030097">
    <property type="term" value="P:hemopoiesis"/>
    <property type="evidence" value="ECO:0007669"/>
    <property type="project" value="TreeGrafter"/>
</dbReference>
<proteinExistence type="predicted"/>
<organism evidence="2 3">
    <name type="scientific">Engystomops pustulosus</name>
    <name type="common">Tungara frog</name>
    <name type="synonym">Physalaemus pustulosus</name>
    <dbReference type="NCBI Taxonomy" id="76066"/>
    <lineage>
        <taxon>Eukaryota</taxon>
        <taxon>Metazoa</taxon>
        <taxon>Chordata</taxon>
        <taxon>Craniata</taxon>
        <taxon>Vertebrata</taxon>
        <taxon>Euteleostomi</taxon>
        <taxon>Amphibia</taxon>
        <taxon>Batrachia</taxon>
        <taxon>Anura</taxon>
        <taxon>Neobatrachia</taxon>
        <taxon>Hyloidea</taxon>
        <taxon>Leptodactylidae</taxon>
        <taxon>Leiuperinae</taxon>
        <taxon>Engystomops</taxon>
    </lineage>
</organism>